<dbReference type="NCBIfam" id="TIGR03026">
    <property type="entry name" value="NDP-sugDHase"/>
    <property type="match status" value="1"/>
</dbReference>
<dbReference type="InterPro" id="IPR001732">
    <property type="entry name" value="UDP-Glc/GDP-Man_DH_N"/>
</dbReference>
<evidence type="ECO:0000313" key="6">
    <source>
        <dbReference type="Proteomes" id="UP000267469"/>
    </source>
</evidence>
<dbReference type="Pfam" id="PF03721">
    <property type="entry name" value="UDPG_MGDP_dh_N"/>
    <property type="match status" value="1"/>
</dbReference>
<dbReference type="SUPFAM" id="SSF48179">
    <property type="entry name" value="6-phosphogluconate dehydrogenase C-terminal domain-like"/>
    <property type="match status" value="1"/>
</dbReference>
<dbReference type="SMART" id="SM00984">
    <property type="entry name" value="UDPG_MGDP_dh_C"/>
    <property type="match status" value="1"/>
</dbReference>
<dbReference type="PIRSF" id="PIRSF500136">
    <property type="entry name" value="UDP_ManNAc_DH"/>
    <property type="match status" value="1"/>
</dbReference>
<dbReference type="InterPro" id="IPR028359">
    <property type="entry name" value="UDP_ManNAc/GlcNAc_DH"/>
</dbReference>
<dbReference type="GO" id="GO:0000271">
    <property type="term" value="P:polysaccharide biosynthetic process"/>
    <property type="evidence" value="ECO:0007669"/>
    <property type="project" value="InterPro"/>
</dbReference>
<dbReference type="InterPro" id="IPR008927">
    <property type="entry name" value="6-PGluconate_DH-like_C_sf"/>
</dbReference>
<dbReference type="OrthoDB" id="9803238at2"/>
<dbReference type="InterPro" id="IPR036220">
    <property type="entry name" value="UDP-Glc/GDP-Man_DH_C_sf"/>
</dbReference>
<dbReference type="EC" id="1.1.1.336" evidence="5"/>
<organism evidence="5 6">
    <name type="scientific">Sinomicrobium pectinilyticum</name>
    <dbReference type="NCBI Taxonomy" id="1084421"/>
    <lineage>
        <taxon>Bacteria</taxon>
        <taxon>Pseudomonadati</taxon>
        <taxon>Bacteroidota</taxon>
        <taxon>Flavobacteriia</taxon>
        <taxon>Flavobacteriales</taxon>
        <taxon>Flavobacteriaceae</taxon>
        <taxon>Sinomicrobium</taxon>
    </lineage>
</organism>
<evidence type="ECO:0000256" key="1">
    <source>
        <dbReference type="ARBA" id="ARBA00023002"/>
    </source>
</evidence>
<dbReference type="EMBL" id="RJTM01000123">
    <property type="protein sequence ID" value="RNL81619.1"/>
    <property type="molecule type" value="Genomic_DNA"/>
</dbReference>
<protein>
    <submittedName>
        <fullName evidence="5">UDP-N-acetyl-D-mannosamine dehydrogenase</fullName>
        <ecNumber evidence="5">1.1.1.336</ecNumber>
    </submittedName>
</protein>
<dbReference type="NCBIfam" id="NF008286">
    <property type="entry name" value="PRK11064.1"/>
    <property type="match status" value="1"/>
</dbReference>
<feature type="domain" description="UDP-glucose/GDP-mannose dehydrogenase C-terminal" evidence="4">
    <location>
        <begin position="312"/>
        <end position="402"/>
    </location>
</feature>
<proteinExistence type="inferred from homology"/>
<dbReference type="PANTHER" id="PTHR43491">
    <property type="entry name" value="UDP-N-ACETYL-D-MANNOSAMINE DEHYDROGENASE"/>
    <property type="match status" value="1"/>
</dbReference>
<evidence type="ECO:0000313" key="5">
    <source>
        <dbReference type="EMBL" id="RNL81619.1"/>
    </source>
</evidence>
<sequence length="402" mass="45075">MSEKVVTLGLGYIGLPTSALIASNQVHVHGVDINPKVVETINAGKIHIVEPELDEVVENAVKEGYLKADTRPVEADVYLVVVPTPFKGNHEPDISFVKSATTTILPLLKEGDLYIIESTSPVGTTEKMRDYIYAERPELKDKIYIAYCPERVLPGNVMYELVHNDRVIGGIDGGSTKKAVQFYQRFVKGELHKTNARTAEMCKLTENSSRDVQIAFANELSLICDKAGINVWELINLANKHPRVNILQPGCGVGGHCIAVDPYFIVSEYPLESQLIGKAREINNYKAFWCAEKIKNTRLEFQLREGRKPSVAIMGLAFKPNIDDLRESPAKYIAQKVLQDAQDEHYYIVEPNIEEHEIYKLTTYKEAVEKADILVFLVAHDEFRNLDVSEGKVVLDFCGVKK</sequence>
<dbReference type="GO" id="GO:0089714">
    <property type="term" value="F:UDP-N-acetyl-D-mannosamine dehydrogenase activity"/>
    <property type="evidence" value="ECO:0007669"/>
    <property type="project" value="UniProtKB-EC"/>
</dbReference>
<dbReference type="InterPro" id="IPR036291">
    <property type="entry name" value="NAD(P)-bd_dom_sf"/>
</dbReference>
<dbReference type="AlphaFoldDB" id="A0A3N0E1A0"/>
<dbReference type="Gene3D" id="3.40.50.720">
    <property type="entry name" value="NAD(P)-binding Rossmann-like Domain"/>
    <property type="match status" value="2"/>
</dbReference>
<dbReference type="PANTHER" id="PTHR43491:SF1">
    <property type="entry name" value="UDP-N-ACETYL-D-MANNOSAMINE DEHYDROGENASE"/>
    <property type="match status" value="1"/>
</dbReference>
<evidence type="ECO:0000259" key="4">
    <source>
        <dbReference type="SMART" id="SM00984"/>
    </source>
</evidence>
<dbReference type="SUPFAM" id="SSF52413">
    <property type="entry name" value="UDP-glucose/GDP-mannose dehydrogenase C-terminal domain"/>
    <property type="match status" value="1"/>
</dbReference>
<accession>A0A3N0E1A0</accession>
<dbReference type="SUPFAM" id="SSF51735">
    <property type="entry name" value="NAD(P)-binding Rossmann-fold domains"/>
    <property type="match status" value="1"/>
</dbReference>
<keyword evidence="2" id="KW-0520">NAD</keyword>
<dbReference type="GO" id="GO:0051287">
    <property type="term" value="F:NAD binding"/>
    <property type="evidence" value="ECO:0007669"/>
    <property type="project" value="InterPro"/>
</dbReference>
<dbReference type="InterPro" id="IPR014026">
    <property type="entry name" value="UDP-Glc/GDP-Man_DH_dimer"/>
</dbReference>
<comment type="similarity">
    <text evidence="3">Belongs to the UDP-glucose/GDP-mannose dehydrogenase family.</text>
</comment>
<reference evidence="5 6" key="1">
    <citation type="submission" date="2018-10" db="EMBL/GenBank/DDBJ databases">
        <title>Sinomicrobium pectinilyticum sp. nov., a pectinase-producing bacterium isolated from alkaline and saline soil, and emended description of the genus Sinomicrobium.</title>
        <authorList>
            <person name="Cheng B."/>
            <person name="Li C."/>
            <person name="Lai Q."/>
            <person name="Du M."/>
            <person name="Shao Z."/>
            <person name="Xu P."/>
            <person name="Yang C."/>
        </authorList>
    </citation>
    <scope>NUCLEOTIDE SEQUENCE [LARGE SCALE GENOMIC DNA]</scope>
    <source>
        <strain evidence="5 6">5DNS001</strain>
    </source>
</reference>
<evidence type="ECO:0000256" key="3">
    <source>
        <dbReference type="PIRNR" id="PIRNR000124"/>
    </source>
</evidence>
<gene>
    <name evidence="5" type="ORF">ED312_18595</name>
</gene>
<comment type="caution">
    <text evidence="5">The sequence shown here is derived from an EMBL/GenBank/DDBJ whole genome shotgun (WGS) entry which is preliminary data.</text>
</comment>
<dbReference type="GO" id="GO:0016628">
    <property type="term" value="F:oxidoreductase activity, acting on the CH-CH group of donors, NAD or NADP as acceptor"/>
    <property type="evidence" value="ECO:0007669"/>
    <property type="project" value="InterPro"/>
</dbReference>
<dbReference type="RefSeq" id="WP_123217535.1">
    <property type="nucleotide sequence ID" value="NZ_RJTM01000123.1"/>
</dbReference>
<dbReference type="InterPro" id="IPR017476">
    <property type="entry name" value="UDP-Glc/GDP-Man"/>
</dbReference>
<name>A0A3N0E1A0_SINP1</name>
<dbReference type="PIRSF" id="PIRSF000124">
    <property type="entry name" value="UDPglc_GDPman_dh"/>
    <property type="match status" value="1"/>
</dbReference>
<keyword evidence="1 5" id="KW-0560">Oxidoreductase</keyword>
<dbReference type="Pfam" id="PF00984">
    <property type="entry name" value="UDPG_MGDP_dh"/>
    <property type="match status" value="1"/>
</dbReference>
<evidence type="ECO:0000256" key="2">
    <source>
        <dbReference type="ARBA" id="ARBA00023027"/>
    </source>
</evidence>
<dbReference type="InterPro" id="IPR014027">
    <property type="entry name" value="UDP-Glc/GDP-Man_DH_C"/>
</dbReference>
<dbReference type="Pfam" id="PF03720">
    <property type="entry name" value="UDPG_MGDP_dh_C"/>
    <property type="match status" value="1"/>
</dbReference>
<dbReference type="Proteomes" id="UP000267469">
    <property type="component" value="Unassembled WGS sequence"/>
</dbReference>
<keyword evidence="6" id="KW-1185">Reference proteome</keyword>